<organism evidence="2">
    <name type="scientific">mine drainage metagenome</name>
    <dbReference type="NCBI Taxonomy" id="410659"/>
    <lineage>
        <taxon>unclassified sequences</taxon>
        <taxon>metagenomes</taxon>
        <taxon>ecological metagenomes</taxon>
    </lineage>
</organism>
<dbReference type="PANTHER" id="PTHR46696:SF6">
    <property type="entry name" value="P450, PUTATIVE (EUROFUNG)-RELATED"/>
    <property type="match status" value="1"/>
</dbReference>
<reference evidence="2" key="1">
    <citation type="submission" date="2016-10" db="EMBL/GenBank/DDBJ databases">
        <title>Sequence of Gallionella enrichment culture.</title>
        <authorList>
            <person name="Poehlein A."/>
            <person name="Muehling M."/>
            <person name="Daniel R."/>
        </authorList>
    </citation>
    <scope>NUCLEOTIDE SEQUENCE</scope>
</reference>
<sequence>MIANDKLQQDWDPKSVAVQRDQRAAYDEMRERCPVAYSNYLGWSLFRHEDILRVLNDPDTFSNAVSKHLSVPDGMDPPKHTEYRRIIEPYFLPESIEILEPKIRQIAGRLVDSILKHGDIELINQFAHLFAVQVQCAFLGWPVDMHEPLRLWTQKNHNATFVGDKGAMAAIAREFEGYVENMLQVRRAAGALANDDLTTSLMRQHVGTRQLGDDEIVSILRNWTVGEVGTISASVGILIHYISERVDLQQQLRTQPSLLSDAIEEILRIYGPLVANRRVTTRPVEIGGRKIGAGERISLIWISANRDDRVFEDPGAFQPNRDKAANLLYGAGIHVCPGAPLARMEMRIVMEELLARTTLISLIPEKPPTNAIYPASGFASLSLRIR</sequence>
<dbReference type="Gene3D" id="1.10.630.10">
    <property type="entry name" value="Cytochrome P450"/>
    <property type="match status" value="1"/>
</dbReference>
<accession>A0A1J5S562</accession>
<dbReference type="EC" id="1.14.13.154" evidence="2"/>
<name>A0A1J5S562_9ZZZZ</name>
<dbReference type="CDD" id="cd11079">
    <property type="entry name" value="Cyp_unk"/>
    <property type="match status" value="1"/>
</dbReference>
<dbReference type="Pfam" id="PF00067">
    <property type="entry name" value="p450"/>
    <property type="match status" value="1"/>
</dbReference>
<dbReference type="GO" id="GO:0004497">
    <property type="term" value="F:monooxygenase activity"/>
    <property type="evidence" value="ECO:0007669"/>
    <property type="project" value="InterPro"/>
</dbReference>
<comment type="similarity">
    <text evidence="1">Belongs to the cytochrome P450 family.</text>
</comment>
<dbReference type="InterPro" id="IPR036396">
    <property type="entry name" value="Cyt_P450_sf"/>
</dbReference>
<dbReference type="GO" id="GO:0020037">
    <property type="term" value="F:heme binding"/>
    <property type="evidence" value="ECO:0007669"/>
    <property type="project" value="InterPro"/>
</dbReference>
<dbReference type="PANTHER" id="PTHR46696">
    <property type="entry name" value="P450, PUTATIVE (EUROFUNG)-RELATED"/>
    <property type="match status" value="1"/>
</dbReference>
<keyword evidence="2" id="KW-0560">Oxidoreductase</keyword>
<dbReference type="InterPro" id="IPR002397">
    <property type="entry name" value="Cyt_P450_B"/>
</dbReference>
<protein>
    <submittedName>
        <fullName evidence="2">Erythromycin C-12 hydroxylase</fullName>
        <ecNumber evidence="2">1.14.13.154</ecNumber>
    </submittedName>
</protein>
<evidence type="ECO:0000313" key="2">
    <source>
        <dbReference type="EMBL" id="OIR03234.1"/>
    </source>
</evidence>
<gene>
    <name evidence="2" type="primary">eryK</name>
    <name evidence="2" type="ORF">GALL_147540</name>
</gene>
<dbReference type="AlphaFoldDB" id="A0A1J5S562"/>
<dbReference type="EMBL" id="MLJW01000068">
    <property type="protein sequence ID" value="OIR03234.1"/>
    <property type="molecule type" value="Genomic_DNA"/>
</dbReference>
<proteinExistence type="inferred from homology"/>
<dbReference type="PRINTS" id="PR00359">
    <property type="entry name" value="BP450"/>
</dbReference>
<dbReference type="GO" id="GO:0005506">
    <property type="term" value="F:iron ion binding"/>
    <property type="evidence" value="ECO:0007669"/>
    <property type="project" value="InterPro"/>
</dbReference>
<dbReference type="InterPro" id="IPR001128">
    <property type="entry name" value="Cyt_P450"/>
</dbReference>
<comment type="caution">
    <text evidence="2">The sequence shown here is derived from an EMBL/GenBank/DDBJ whole genome shotgun (WGS) entry which is preliminary data.</text>
</comment>
<dbReference type="SUPFAM" id="SSF48264">
    <property type="entry name" value="Cytochrome P450"/>
    <property type="match status" value="1"/>
</dbReference>
<dbReference type="GO" id="GO:0016705">
    <property type="term" value="F:oxidoreductase activity, acting on paired donors, with incorporation or reduction of molecular oxygen"/>
    <property type="evidence" value="ECO:0007669"/>
    <property type="project" value="InterPro"/>
</dbReference>
<evidence type="ECO:0000256" key="1">
    <source>
        <dbReference type="ARBA" id="ARBA00010617"/>
    </source>
</evidence>